<gene>
    <name evidence="2" type="ORF">AVEN_164196_1</name>
</gene>
<dbReference type="EMBL" id="BGPR01003717">
    <property type="protein sequence ID" value="GBM91589.1"/>
    <property type="molecule type" value="Genomic_DNA"/>
</dbReference>
<keyword evidence="3" id="KW-1185">Reference proteome</keyword>
<proteinExistence type="predicted"/>
<protein>
    <submittedName>
        <fullName evidence="2">Uncharacterized protein</fullName>
    </submittedName>
</protein>
<dbReference type="Proteomes" id="UP000499080">
    <property type="component" value="Unassembled WGS sequence"/>
</dbReference>
<evidence type="ECO:0000313" key="2">
    <source>
        <dbReference type="EMBL" id="GBM91589.1"/>
    </source>
</evidence>
<name>A0A4Y2JQ76_ARAVE</name>
<dbReference type="AlphaFoldDB" id="A0A4Y2JQ76"/>
<feature type="compositionally biased region" description="Acidic residues" evidence="1">
    <location>
        <begin position="49"/>
        <end position="59"/>
    </location>
</feature>
<reference evidence="2 3" key="1">
    <citation type="journal article" date="2019" name="Sci. Rep.">
        <title>Orb-weaving spider Araneus ventricosus genome elucidates the spidroin gene catalogue.</title>
        <authorList>
            <person name="Kono N."/>
            <person name="Nakamura H."/>
            <person name="Ohtoshi R."/>
            <person name="Moran D.A.P."/>
            <person name="Shinohara A."/>
            <person name="Yoshida Y."/>
            <person name="Fujiwara M."/>
            <person name="Mori M."/>
            <person name="Tomita M."/>
            <person name="Arakawa K."/>
        </authorList>
    </citation>
    <scope>NUCLEOTIDE SEQUENCE [LARGE SCALE GENOMIC DNA]</scope>
</reference>
<organism evidence="2 3">
    <name type="scientific">Araneus ventricosus</name>
    <name type="common">Orbweaver spider</name>
    <name type="synonym">Epeira ventricosa</name>
    <dbReference type="NCBI Taxonomy" id="182803"/>
    <lineage>
        <taxon>Eukaryota</taxon>
        <taxon>Metazoa</taxon>
        <taxon>Ecdysozoa</taxon>
        <taxon>Arthropoda</taxon>
        <taxon>Chelicerata</taxon>
        <taxon>Arachnida</taxon>
        <taxon>Araneae</taxon>
        <taxon>Araneomorphae</taxon>
        <taxon>Entelegynae</taxon>
        <taxon>Araneoidea</taxon>
        <taxon>Araneidae</taxon>
        <taxon>Araneus</taxon>
    </lineage>
</organism>
<feature type="region of interest" description="Disordered" evidence="1">
    <location>
        <begin position="47"/>
        <end position="76"/>
    </location>
</feature>
<evidence type="ECO:0000313" key="3">
    <source>
        <dbReference type="Proteomes" id="UP000499080"/>
    </source>
</evidence>
<evidence type="ECO:0000256" key="1">
    <source>
        <dbReference type="SAM" id="MobiDB-lite"/>
    </source>
</evidence>
<accession>A0A4Y2JQ76</accession>
<comment type="caution">
    <text evidence="2">The sequence shown here is derived from an EMBL/GenBank/DDBJ whole genome shotgun (WGS) entry which is preliminary data.</text>
</comment>
<sequence length="89" mass="9983">MRACWQNTAGNWYEKLLLHGSRGKQAPDEDDTDDDEQSNIDIIVVQPETAEDSDEEEANDNILNHANDDLPCSTAGEIEVQSKKKFECS</sequence>